<evidence type="ECO:0000259" key="1">
    <source>
        <dbReference type="Pfam" id="PF00168"/>
    </source>
</evidence>
<dbReference type="InterPro" id="IPR000008">
    <property type="entry name" value="C2_dom"/>
</dbReference>
<protein>
    <recommendedName>
        <fullName evidence="1">C2 domain-containing protein</fullName>
    </recommendedName>
</protein>
<dbReference type="AlphaFoldDB" id="A0AAD9PFR5"/>
<sequence>MKLFEPRRPLKPIRKKRKKVTPQSQQNIDIKILVNIVHAYDIPVRADAVPSADAGIQPSSQYVFCLVVVLMEAFSPPVMQMQAFSSPVMQMRHSALSKQMLMSLWGCVMQGFMCLQEAFSQLLTAPLIAFQADQPPILQNEYSMYNTSLLGIPLPKPGPSTFPQNPISRHNDWSPRCLVDKVLVRPFVEVVFQKTSQQTSVGDGPNPTWNEELQLPFKARNDDYSTANLQTMRDAVYFNLFDEVVVDMVQDERERTTSIHRRIEKRWLGSLTIPFSTIYANSRVDGTFRVTSPPILLGYTYAMSDNLGMMSEMDQDKGHHTYLSMFITIEPPLTPPEPFIDRFDSSEDEKLLSYAATWQTALEKKYTSRHFTTTVVDISGKSVFVTRYFRPLRPPEELLRDTTNTVATAVSSHSSLSSHSNPSTCVNGLMFSS</sequence>
<dbReference type="Pfam" id="PF00168">
    <property type="entry name" value="C2"/>
    <property type="match status" value="1"/>
</dbReference>
<dbReference type="SUPFAM" id="SSF49562">
    <property type="entry name" value="C2 domain (Calcium/lipid-binding domain, CaLB)"/>
    <property type="match status" value="1"/>
</dbReference>
<reference evidence="2" key="1">
    <citation type="journal article" date="2023" name="Mol. Biol. Evol.">
        <title>Third-Generation Sequencing Reveals the Adaptive Role of the Epigenome in Three Deep-Sea Polychaetes.</title>
        <authorList>
            <person name="Perez M."/>
            <person name="Aroh O."/>
            <person name="Sun Y."/>
            <person name="Lan Y."/>
            <person name="Juniper S.K."/>
            <person name="Young C.R."/>
            <person name="Angers B."/>
            <person name="Qian P.Y."/>
        </authorList>
    </citation>
    <scope>NUCLEOTIDE SEQUENCE</scope>
    <source>
        <strain evidence="2">R07B-5</strain>
    </source>
</reference>
<comment type="caution">
    <text evidence="2">The sequence shown here is derived from an EMBL/GenBank/DDBJ whole genome shotgun (WGS) entry which is preliminary data.</text>
</comment>
<dbReference type="PANTHER" id="PTHR20837">
    <property type="entry name" value="CENTROSOMAL PROTEIN-RELATED"/>
    <property type="match status" value="1"/>
</dbReference>
<organism evidence="2 3">
    <name type="scientific">Ridgeia piscesae</name>
    <name type="common">Tubeworm</name>
    <dbReference type="NCBI Taxonomy" id="27915"/>
    <lineage>
        <taxon>Eukaryota</taxon>
        <taxon>Metazoa</taxon>
        <taxon>Spiralia</taxon>
        <taxon>Lophotrochozoa</taxon>
        <taxon>Annelida</taxon>
        <taxon>Polychaeta</taxon>
        <taxon>Sedentaria</taxon>
        <taxon>Canalipalpata</taxon>
        <taxon>Sabellida</taxon>
        <taxon>Siboglinidae</taxon>
        <taxon>Ridgeia</taxon>
    </lineage>
</organism>
<name>A0AAD9PFR5_RIDPI</name>
<dbReference type="GO" id="GO:1904491">
    <property type="term" value="P:protein localization to ciliary transition zone"/>
    <property type="evidence" value="ECO:0007669"/>
    <property type="project" value="TreeGrafter"/>
</dbReference>
<dbReference type="InterPro" id="IPR035892">
    <property type="entry name" value="C2_domain_sf"/>
</dbReference>
<evidence type="ECO:0000313" key="2">
    <source>
        <dbReference type="EMBL" id="KAK2193953.1"/>
    </source>
</evidence>
<dbReference type="GO" id="GO:1905515">
    <property type="term" value="P:non-motile cilium assembly"/>
    <property type="evidence" value="ECO:0007669"/>
    <property type="project" value="TreeGrafter"/>
</dbReference>
<dbReference type="EMBL" id="JAODUO010000004">
    <property type="protein sequence ID" value="KAK2193953.1"/>
    <property type="molecule type" value="Genomic_DNA"/>
</dbReference>
<dbReference type="Gene3D" id="2.60.40.150">
    <property type="entry name" value="C2 domain"/>
    <property type="match status" value="1"/>
</dbReference>
<dbReference type="GO" id="GO:0035869">
    <property type="term" value="C:ciliary transition zone"/>
    <property type="evidence" value="ECO:0007669"/>
    <property type="project" value="TreeGrafter"/>
</dbReference>
<dbReference type="Proteomes" id="UP001209878">
    <property type="component" value="Unassembled WGS sequence"/>
</dbReference>
<dbReference type="PANTHER" id="PTHR20837:SF0">
    <property type="entry name" value="COILED-COIL AND C2 DOMAIN-CONTAINING PROTEIN 2A"/>
    <property type="match status" value="1"/>
</dbReference>
<keyword evidence="3" id="KW-1185">Reference proteome</keyword>
<gene>
    <name evidence="2" type="ORF">NP493_4g07021</name>
</gene>
<accession>A0AAD9PFR5</accession>
<feature type="domain" description="C2" evidence="1">
    <location>
        <begin position="183"/>
        <end position="219"/>
    </location>
</feature>
<evidence type="ECO:0000313" key="3">
    <source>
        <dbReference type="Proteomes" id="UP001209878"/>
    </source>
</evidence>
<proteinExistence type="predicted"/>
<dbReference type="InterPro" id="IPR052434">
    <property type="entry name" value="Tectonic-like_complex_comp"/>
</dbReference>